<gene>
    <name evidence="2" type="ORF">SHERM_12059</name>
</gene>
<sequence length="403" mass="46675">RLKKKLRRESMEEYLRWEEERFEKVVCSTKGRRLTVCERMFLDDWYRRQNPKRPRYERWRRELSTFNGADPDAWLKQALAYFILEDLPMKDWVKYASDYFDEGAKAWWKWLCHNRRKPTRWEDFEKDLIARFKTSIYCHYDEAPSHKLKRGSLPNYQQEFMGHTQVKKDMRASSKAQGESKKETKVELVEHDKCKTKIAIEQDTHEVKVVEAPRLEEVSDVAKVAEVEVTEVEEEVLVTVEAGHEEVMFEVLKVKEEAMFQPTIDAKSKVLVKEGREWDACAVKEGVPEVWMFYDKSLRTRTFSKGAGMMRKWVSSPDDKKNVLVLKDSSSTIQASGTSSPISRPLRVSHSRSSPTSTKTLLSPSSSLCATSSWTSSTTTKISTSTLVISISATTYSAPFTST</sequence>
<proteinExistence type="predicted"/>
<name>A0A9N7R2P3_STRHE</name>
<evidence type="ECO:0000256" key="1">
    <source>
        <dbReference type="SAM" id="MobiDB-lite"/>
    </source>
</evidence>
<comment type="caution">
    <text evidence="2">The sequence shown here is derived from an EMBL/GenBank/DDBJ whole genome shotgun (WGS) entry which is preliminary data.</text>
</comment>
<feature type="compositionally biased region" description="Low complexity" evidence="1">
    <location>
        <begin position="351"/>
        <end position="367"/>
    </location>
</feature>
<dbReference type="AlphaFoldDB" id="A0A9N7R2P3"/>
<accession>A0A9N7R2P3</accession>
<dbReference type="OrthoDB" id="2013610at2759"/>
<dbReference type="EMBL" id="CACSLK010006106">
    <property type="protein sequence ID" value="CAA0810454.1"/>
    <property type="molecule type" value="Genomic_DNA"/>
</dbReference>
<dbReference type="Proteomes" id="UP001153555">
    <property type="component" value="Unassembled WGS sequence"/>
</dbReference>
<feature type="non-terminal residue" evidence="2">
    <location>
        <position position="1"/>
    </location>
</feature>
<feature type="region of interest" description="Disordered" evidence="1">
    <location>
        <begin position="333"/>
        <end position="367"/>
    </location>
</feature>
<protein>
    <submittedName>
        <fullName evidence="2">Uncharacterized protein</fullName>
    </submittedName>
</protein>
<organism evidence="2 3">
    <name type="scientific">Striga hermonthica</name>
    <name type="common">Purple witchweed</name>
    <name type="synonym">Buchnera hermonthica</name>
    <dbReference type="NCBI Taxonomy" id="68872"/>
    <lineage>
        <taxon>Eukaryota</taxon>
        <taxon>Viridiplantae</taxon>
        <taxon>Streptophyta</taxon>
        <taxon>Embryophyta</taxon>
        <taxon>Tracheophyta</taxon>
        <taxon>Spermatophyta</taxon>
        <taxon>Magnoliopsida</taxon>
        <taxon>eudicotyledons</taxon>
        <taxon>Gunneridae</taxon>
        <taxon>Pentapetalae</taxon>
        <taxon>asterids</taxon>
        <taxon>lamiids</taxon>
        <taxon>Lamiales</taxon>
        <taxon>Orobanchaceae</taxon>
        <taxon>Buchnereae</taxon>
        <taxon>Striga</taxon>
    </lineage>
</organism>
<reference evidence="2" key="1">
    <citation type="submission" date="2019-12" db="EMBL/GenBank/DDBJ databases">
        <authorList>
            <person name="Scholes J."/>
        </authorList>
    </citation>
    <scope>NUCLEOTIDE SEQUENCE</scope>
</reference>
<feature type="non-terminal residue" evidence="2">
    <location>
        <position position="403"/>
    </location>
</feature>
<evidence type="ECO:0000313" key="3">
    <source>
        <dbReference type="Proteomes" id="UP001153555"/>
    </source>
</evidence>
<keyword evidence="3" id="KW-1185">Reference proteome</keyword>
<evidence type="ECO:0000313" key="2">
    <source>
        <dbReference type="EMBL" id="CAA0810454.1"/>
    </source>
</evidence>